<dbReference type="AlphaFoldDB" id="A0A2S0HU06"/>
<keyword evidence="3" id="KW-1185">Reference proteome</keyword>
<dbReference type="OrthoDB" id="796401at2"/>
<proteinExistence type="predicted"/>
<dbReference type="EMBL" id="CP027062">
    <property type="protein sequence ID" value="AVI49653.1"/>
    <property type="molecule type" value="Genomic_DNA"/>
</dbReference>
<evidence type="ECO:0000256" key="1">
    <source>
        <dbReference type="SAM" id="SignalP"/>
    </source>
</evidence>
<protein>
    <submittedName>
        <fullName evidence="2">Uncharacterized protein</fullName>
    </submittedName>
</protein>
<dbReference type="KEGG" id="aue:C5O00_00130"/>
<evidence type="ECO:0000313" key="3">
    <source>
        <dbReference type="Proteomes" id="UP000238442"/>
    </source>
</evidence>
<accession>A0A2S0HU06</accession>
<feature type="signal peptide" evidence="1">
    <location>
        <begin position="1"/>
        <end position="22"/>
    </location>
</feature>
<organism evidence="2 3">
    <name type="scientific">Pukyongia salina</name>
    <dbReference type="NCBI Taxonomy" id="2094025"/>
    <lineage>
        <taxon>Bacteria</taxon>
        <taxon>Pseudomonadati</taxon>
        <taxon>Bacteroidota</taxon>
        <taxon>Flavobacteriia</taxon>
        <taxon>Flavobacteriales</taxon>
        <taxon>Flavobacteriaceae</taxon>
        <taxon>Pukyongia</taxon>
    </lineage>
</organism>
<feature type="chain" id="PRO_5015398408" evidence="1">
    <location>
        <begin position="23"/>
        <end position="318"/>
    </location>
</feature>
<sequence>MLKKFLLFIFSAFVLNATYGQAEIANTVPFVAYWSVGDTFQFKVRKISIQWDDDILVKADTLYRDVRFKVIDSTASMYKVEWRYVNEFQDDPLVKNVFNELTRNNAYTKVIYTTDEMGEFQGVENWKEIRDDLIGELKAAMKGKLFKKEHEEAMYKKAMQPIIEAYSTKAGVEELALKELYYFHMPLGYEYTIDEVYEYEDVLPSLIGGEDMRCDYKITVDNIDRQNGICRVTEEMKVNPDDSKREVLSMMERMGIAYDKFSEEIDGAKLNMEDFNTYIYNFDYGLPITINTSRMVDLQIEGEKRRKEEKIIIDLIFD</sequence>
<dbReference type="RefSeq" id="WP_105213840.1">
    <property type="nucleotide sequence ID" value="NZ_CP027062.1"/>
</dbReference>
<keyword evidence="1" id="KW-0732">Signal</keyword>
<dbReference type="Proteomes" id="UP000238442">
    <property type="component" value="Chromosome"/>
</dbReference>
<reference evidence="2 3" key="1">
    <citation type="submission" date="2018-02" db="EMBL/GenBank/DDBJ databases">
        <title>Genomic analysis of the strain RR4-38 isolated from a seawater recirculating aquaculture system.</title>
        <authorList>
            <person name="Kim Y.-S."/>
            <person name="Jang Y.H."/>
            <person name="Kim K.-H."/>
        </authorList>
    </citation>
    <scope>NUCLEOTIDE SEQUENCE [LARGE SCALE GENOMIC DNA]</scope>
    <source>
        <strain evidence="2 3">RR4-38</strain>
    </source>
</reference>
<gene>
    <name evidence="2" type="ORF">C5O00_00130</name>
</gene>
<evidence type="ECO:0000313" key="2">
    <source>
        <dbReference type="EMBL" id="AVI49653.1"/>
    </source>
</evidence>
<name>A0A2S0HU06_9FLAO</name>